<dbReference type="EMBL" id="MDUX01000007">
    <property type="protein sequence ID" value="KAF7600277.1"/>
    <property type="molecule type" value="Genomic_DNA"/>
</dbReference>
<dbReference type="EMBL" id="NMRN01000005">
    <property type="protein sequence ID" value="PAS94671.1"/>
    <property type="molecule type" value="Genomic_DNA"/>
</dbReference>
<reference evidence="1 4" key="1">
    <citation type="submission" date="2016-08" db="EMBL/GenBank/DDBJ databases">
        <title>Candidatus Dactylopiibacterium carminicum genome sequence.</title>
        <authorList>
            <person name="Ramirez-Puebla S.T."/>
            <person name="Ormeno-Orrillo E."/>
            <person name="Vera-Ponce De Leon A."/>
            <person name="Luis L."/>
            <person name="Sanchez-Flores A."/>
            <person name="Monica R."/>
            <person name="Martinez-Romero E."/>
        </authorList>
    </citation>
    <scope>NUCLEOTIDE SEQUENCE [LARGE SCALE GENOMIC DNA]</scope>
    <source>
        <strain evidence="1">END1</strain>
    </source>
</reference>
<dbReference type="AlphaFoldDB" id="A0A272EX52"/>
<accession>A0A272EX52</accession>
<dbReference type="Proteomes" id="UP000216107">
    <property type="component" value="Unassembled WGS sequence"/>
</dbReference>
<dbReference type="PROSITE" id="PS51257">
    <property type="entry name" value="PROKAR_LIPOPROTEIN"/>
    <property type="match status" value="1"/>
</dbReference>
<gene>
    <name evidence="1" type="ORF">BGI27_03395</name>
    <name evidence="2" type="ORF">CGU29_02920</name>
</gene>
<evidence type="ECO:0000313" key="3">
    <source>
        <dbReference type="Proteomes" id="UP000216107"/>
    </source>
</evidence>
<reference evidence="2 3" key="2">
    <citation type="submission" date="2017-07" db="EMBL/GenBank/DDBJ databases">
        <title>Candidatus Dactylopiibacterium carminicum, a nitrogen-fixing symbiont of the cochineal insect Dactylopius coccus and Dactylopius opuntiae (Hemiptera: Coccoidea: Dactylopiidae).</title>
        <authorList>
            <person name="Vera A."/>
        </authorList>
    </citation>
    <scope>NUCLEOTIDE SEQUENCE [LARGE SCALE GENOMIC DNA]</scope>
    <source>
        <strain evidence="2 3">NFDCM</strain>
    </source>
</reference>
<name>A0A272EX52_9RHOO</name>
<keyword evidence="4" id="KW-1185">Reference proteome</keyword>
<dbReference type="Proteomes" id="UP000623509">
    <property type="component" value="Unassembled WGS sequence"/>
</dbReference>
<protein>
    <submittedName>
        <fullName evidence="2">Cell division protein FtsI</fullName>
    </submittedName>
</protein>
<proteinExistence type="predicted"/>
<sequence length="186" mass="20385">MNGRTVWLSGLAAFWLGGCIITPSPELVALQLAGTAVTTVASVAPDSPDTPIVHTYERPRMVCIEYNPVVSVEDFVPSLQAEFSRFGVETRVYEGGMPESCRYTLHYVAQREWNRSTFGSDYSSYMSSARLELRLRGSMLAAASYRPGMLGYDKWASTRSKLSPSVRVLVYGNAEGKPPVTSSSTP</sequence>
<dbReference type="RefSeq" id="WP_095523513.1">
    <property type="nucleotide sequence ID" value="NZ_MDUX01000007.1"/>
</dbReference>
<keyword evidence="2" id="KW-0132">Cell division</keyword>
<evidence type="ECO:0000313" key="4">
    <source>
        <dbReference type="Proteomes" id="UP000623509"/>
    </source>
</evidence>
<organism evidence="2 3">
    <name type="scientific">Candidatus Dactylopiibacterium carminicum</name>
    <dbReference type="NCBI Taxonomy" id="857335"/>
    <lineage>
        <taxon>Bacteria</taxon>
        <taxon>Pseudomonadati</taxon>
        <taxon>Pseudomonadota</taxon>
        <taxon>Betaproteobacteria</taxon>
        <taxon>Rhodocyclales</taxon>
        <taxon>Rhodocyclaceae</taxon>
        <taxon>Candidatus Dactylopiibacterium</taxon>
    </lineage>
</organism>
<evidence type="ECO:0000313" key="1">
    <source>
        <dbReference type="EMBL" id="KAF7600277.1"/>
    </source>
</evidence>
<dbReference type="OrthoDB" id="8589277at2"/>
<comment type="caution">
    <text evidence="2">The sequence shown here is derived from an EMBL/GenBank/DDBJ whole genome shotgun (WGS) entry which is preliminary data.</text>
</comment>
<dbReference type="GO" id="GO:0051301">
    <property type="term" value="P:cell division"/>
    <property type="evidence" value="ECO:0007669"/>
    <property type="project" value="UniProtKB-KW"/>
</dbReference>
<evidence type="ECO:0000313" key="2">
    <source>
        <dbReference type="EMBL" id="PAS94671.1"/>
    </source>
</evidence>
<keyword evidence="2" id="KW-0131">Cell cycle</keyword>